<dbReference type="Proteomes" id="UP000502917">
    <property type="component" value="Segment"/>
</dbReference>
<gene>
    <name evidence="1" type="ORF">CPYG_00144</name>
</gene>
<protein>
    <submittedName>
        <fullName evidence="1">Uncharacterized protein</fullName>
    </submittedName>
</protein>
<accession>M1Q6F6</accession>
<evidence type="ECO:0000313" key="1">
    <source>
        <dbReference type="EMBL" id="AGF91438.1"/>
    </source>
</evidence>
<proteinExistence type="predicted"/>
<organism evidence="1 2">
    <name type="scientific">Cyanophage P-SS1</name>
    <dbReference type="NCBI Taxonomy" id="889957"/>
    <lineage>
        <taxon>Viruses</taxon>
        <taxon>Duplodnaviria</taxon>
        <taxon>Heunggongvirae</taxon>
        <taxon>Uroviricota</taxon>
        <taxon>Caudoviricetes</taxon>
        <taxon>Pantevenvirales</taxon>
        <taxon>Kyanoviridae</taxon>
        <taxon>Ronodorvirus</taxon>
        <taxon>Ronodorvirus ssm4</taxon>
    </lineage>
</organism>
<sequence length="67" mass="7608">MALSQQVSDSLDEAKANLRNALAWSARTEDTYISKHIADILLSIDTIKDTHKYVSDLRDIMGEREDK</sequence>
<evidence type="ECO:0000313" key="2">
    <source>
        <dbReference type="Proteomes" id="UP000502917"/>
    </source>
</evidence>
<dbReference type="EMBL" id="JF974306">
    <property type="protein sequence ID" value="AGF91438.1"/>
    <property type="molecule type" value="Genomic_DNA"/>
</dbReference>
<name>M1Q6F6_9CAUD</name>
<reference evidence="1 2" key="1">
    <citation type="submission" date="2010-12" db="EMBL/GenBank/DDBJ databases">
        <title>The Genome Sequence of Cyanophage P-SS1.</title>
        <authorList>
            <consortium name="The Broad Institute Genome Sequencing Platform"/>
            <person name="Henn M.R."/>
            <person name="Sullivan M.S."/>
            <person name="Osburne M.S."/>
            <person name="Levin J."/>
            <person name="Malboeuf C."/>
            <person name="Casali M."/>
            <person name="Russ C."/>
            <person name="Lennon N."/>
            <person name="Chapman S.B."/>
            <person name="Erlich R."/>
            <person name="Young S.K."/>
            <person name="Yandava C."/>
            <person name="Zeng Q."/>
            <person name="Alvarado L."/>
            <person name="Anderson S."/>
            <person name="Berlin A."/>
            <person name="Chen Z."/>
            <person name="Freedman E."/>
            <person name="Gellesch M."/>
            <person name="Goldberg J."/>
            <person name="Green L."/>
            <person name="Griggs A."/>
            <person name="Gujja S."/>
            <person name="Heilman E.R."/>
            <person name="Heiman D."/>
            <person name="Hollinger A."/>
            <person name="Howarth C."/>
            <person name="Larson L."/>
            <person name="Mehta T."/>
            <person name="Pearson M."/>
            <person name="Roberts A."/>
            <person name="Ryan E."/>
            <person name="Saif S."/>
            <person name="Shea T."/>
            <person name="Shenoy N."/>
            <person name="Sisk P."/>
            <person name="Stolte C."/>
            <person name="Sykes S."/>
            <person name="White J."/>
            <person name="Yu Q."/>
            <person name="Coleman M.L."/>
            <person name="Huang K.H."/>
            <person name="Weigele P.R."/>
            <person name="DeFrancesco A.S."/>
            <person name="Kern S.E."/>
            <person name="Thompson L.R."/>
            <person name="Fu R."/>
            <person name="Hombeck B."/>
            <person name="Chisholm S.W."/>
            <person name="Haas B."/>
            <person name="Nusbaum C."/>
            <person name="Birren B."/>
        </authorList>
    </citation>
    <scope>NUCLEOTIDE SEQUENCE [LARGE SCALE GENOMIC DNA]</scope>
    <source>
        <strain evidence="1 2">P-SS1</strain>
    </source>
</reference>